<evidence type="ECO:0000259" key="9">
    <source>
        <dbReference type="PROSITE" id="PS50923"/>
    </source>
</evidence>
<keyword evidence="7" id="KW-0325">Glycoprotein</keyword>
<sequence>PTSLLHQKNIGRTETSVGLCDFPEINHGILHDEEKVLFPVYTGRFFYYSCAYNFVSPSKSFWTRITCTEEGWSPTPKCLRLCFFPFVENGHSASSGQTHVEGDIVQIVCDKGYSLQHNGSTITCAKSGWSTPPKCRPSRKCGTPPAIDNGKITSFPLRAYAPGSSVQYRCRNLYVLQGNTRITCRNGKWSEPPKCLCKLSSFAFAQPLEYENLCLMQITCRNGQWSEPPKCLEACVISEEIMEKHNITFRWRESQKLYSQAGESVEFMCKSRYRATATSPPFRTKCQDGKLAYPSCEK</sequence>
<organism evidence="10 11">
    <name type="scientific">Propithecus coquereli</name>
    <name type="common">Coquerel's sifaka</name>
    <name type="synonym">Propithecus verreauxi coquereli</name>
    <dbReference type="NCBI Taxonomy" id="379532"/>
    <lineage>
        <taxon>Eukaryota</taxon>
        <taxon>Metazoa</taxon>
        <taxon>Chordata</taxon>
        <taxon>Craniata</taxon>
        <taxon>Vertebrata</taxon>
        <taxon>Euteleostomi</taxon>
        <taxon>Mammalia</taxon>
        <taxon>Eutheria</taxon>
        <taxon>Euarchontoglires</taxon>
        <taxon>Primates</taxon>
        <taxon>Strepsirrhini</taxon>
        <taxon>Lemuriformes</taxon>
        <taxon>Indriidae</taxon>
        <taxon>Propithecus</taxon>
    </lineage>
</organism>
<comment type="subcellular location">
    <subcellularLocation>
        <location evidence="1">Secreted</location>
    </subcellularLocation>
</comment>
<feature type="disulfide bond" evidence="8">
    <location>
        <begin position="141"/>
        <end position="184"/>
    </location>
</feature>
<feature type="domain" description="Sushi" evidence="9">
    <location>
        <begin position="80"/>
        <end position="137"/>
    </location>
</feature>
<evidence type="ECO:0000313" key="10">
    <source>
        <dbReference type="Ensembl" id="ENSPCOP00000025136.1"/>
    </source>
</evidence>
<dbReference type="FunFam" id="2.10.70.10:FF:000060">
    <property type="entry name" value="Complement inhibitory factor H"/>
    <property type="match status" value="1"/>
</dbReference>
<dbReference type="FunFam" id="2.10.70.10:FF:000054">
    <property type="entry name" value="Complement inhibitory factor H"/>
    <property type="match status" value="1"/>
</dbReference>
<feature type="domain" description="Sushi" evidence="9">
    <location>
        <begin position="139"/>
        <end position="197"/>
    </location>
</feature>
<reference evidence="10" key="2">
    <citation type="submission" date="2025-09" db="UniProtKB">
        <authorList>
            <consortium name="Ensembl"/>
        </authorList>
    </citation>
    <scope>IDENTIFICATION</scope>
</reference>
<accession>A0A2K6GFZ7</accession>
<dbReference type="AlphaFoldDB" id="A0A2K6GFZ7"/>
<dbReference type="GO" id="GO:0001851">
    <property type="term" value="F:complement component C3b binding"/>
    <property type="evidence" value="ECO:0007669"/>
    <property type="project" value="TreeGrafter"/>
</dbReference>
<evidence type="ECO:0000256" key="7">
    <source>
        <dbReference type="ARBA" id="ARBA00023180"/>
    </source>
</evidence>
<dbReference type="Proteomes" id="UP000233160">
    <property type="component" value="Unassembled WGS sequence"/>
</dbReference>
<dbReference type="InterPro" id="IPR035976">
    <property type="entry name" value="Sushi/SCR/CCP_sf"/>
</dbReference>
<evidence type="ECO:0000256" key="8">
    <source>
        <dbReference type="PROSITE-ProRule" id="PRU00302"/>
    </source>
</evidence>
<reference evidence="10" key="1">
    <citation type="submission" date="2025-08" db="UniProtKB">
        <authorList>
            <consortium name="Ensembl"/>
        </authorList>
    </citation>
    <scope>IDENTIFICATION</scope>
</reference>
<dbReference type="Ensembl" id="ENSPCOT00000035825.1">
    <property type="protein sequence ID" value="ENSPCOP00000025136.1"/>
    <property type="gene ID" value="ENSPCOG00000024788.1"/>
</dbReference>
<evidence type="ECO:0000256" key="5">
    <source>
        <dbReference type="ARBA" id="ARBA00022737"/>
    </source>
</evidence>
<evidence type="ECO:0000256" key="1">
    <source>
        <dbReference type="ARBA" id="ARBA00004613"/>
    </source>
</evidence>
<dbReference type="GO" id="GO:0005615">
    <property type="term" value="C:extracellular space"/>
    <property type="evidence" value="ECO:0007669"/>
    <property type="project" value="TreeGrafter"/>
</dbReference>
<dbReference type="InterPro" id="IPR000436">
    <property type="entry name" value="Sushi_SCR_CCP_dom"/>
</dbReference>
<keyword evidence="6 8" id="KW-1015">Disulfide bond</keyword>
<name>A0A2K6GFZ7_PROCO</name>
<comment type="caution">
    <text evidence="8">Lacks conserved residue(s) required for the propagation of feature annotation.</text>
</comment>
<keyword evidence="4" id="KW-0732">Signal</keyword>
<evidence type="ECO:0000256" key="2">
    <source>
        <dbReference type="ARBA" id="ARBA00022525"/>
    </source>
</evidence>
<dbReference type="CDD" id="cd00033">
    <property type="entry name" value="CCP"/>
    <property type="match status" value="2"/>
</dbReference>
<dbReference type="FunFam" id="2.10.70.10:FF:000026">
    <property type="entry name" value="Complement inhibitory factor H"/>
    <property type="match status" value="1"/>
</dbReference>
<dbReference type="PANTHER" id="PTHR45785:SF12">
    <property type="entry name" value="COMPLEMENT FACTOR H-RELATED PROTEIN 1-RELATED"/>
    <property type="match status" value="1"/>
</dbReference>
<dbReference type="SMART" id="SM00032">
    <property type="entry name" value="CCP"/>
    <property type="match status" value="4"/>
</dbReference>
<keyword evidence="2" id="KW-0964">Secreted</keyword>
<protein>
    <recommendedName>
        <fullName evidence="9">Sushi domain-containing protein</fullName>
    </recommendedName>
</protein>
<evidence type="ECO:0000313" key="11">
    <source>
        <dbReference type="Proteomes" id="UP000233160"/>
    </source>
</evidence>
<dbReference type="Pfam" id="PF00084">
    <property type="entry name" value="Sushi"/>
    <property type="match status" value="3"/>
</dbReference>
<evidence type="ECO:0000256" key="3">
    <source>
        <dbReference type="ARBA" id="ARBA00022659"/>
    </source>
</evidence>
<evidence type="ECO:0000256" key="4">
    <source>
        <dbReference type="ARBA" id="ARBA00022729"/>
    </source>
</evidence>
<keyword evidence="5" id="KW-0677">Repeat</keyword>
<dbReference type="GO" id="GO:0006956">
    <property type="term" value="P:complement activation"/>
    <property type="evidence" value="ECO:0007669"/>
    <property type="project" value="TreeGrafter"/>
</dbReference>
<keyword evidence="11" id="KW-1185">Reference proteome</keyword>
<dbReference type="PROSITE" id="PS50923">
    <property type="entry name" value="SUSHI"/>
    <property type="match status" value="2"/>
</dbReference>
<dbReference type="Gene3D" id="2.10.70.10">
    <property type="entry name" value="Complement Module, domain 1"/>
    <property type="match status" value="4"/>
</dbReference>
<dbReference type="PANTHER" id="PTHR45785">
    <property type="entry name" value="COMPLEMENT FACTOR H-RELATED"/>
    <property type="match status" value="1"/>
</dbReference>
<dbReference type="GeneTree" id="ENSGT00940000163634"/>
<keyword evidence="3 8" id="KW-0768">Sushi</keyword>
<proteinExistence type="predicted"/>
<dbReference type="SUPFAM" id="SSF57535">
    <property type="entry name" value="Complement control module/SCR domain"/>
    <property type="match status" value="4"/>
</dbReference>
<dbReference type="STRING" id="379532.ENSPCOP00000025136"/>
<dbReference type="InterPro" id="IPR051503">
    <property type="entry name" value="ComplSys_Reg/VirEntry_Med"/>
</dbReference>
<evidence type="ECO:0000256" key="6">
    <source>
        <dbReference type="ARBA" id="ARBA00023157"/>
    </source>
</evidence>